<gene>
    <name evidence="3" type="ORF">H9724_02850</name>
</gene>
<feature type="compositionally biased region" description="Low complexity" evidence="1">
    <location>
        <begin position="73"/>
        <end position="95"/>
    </location>
</feature>
<proteinExistence type="predicted"/>
<dbReference type="Pfam" id="PF01551">
    <property type="entry name" value="Peptidase_M23"/>
    <property type="match status" value="1"/>
</dbReference>
<evidence type="ECO:0000313" key="4">
    <source>
        <dbReference type="Proteomes" id="UP000824105"/>
    </source>
</evidence>
<dbReference type="PANTHER" id="PTHR21666">
    <property type="entry name" value="PEPTIDASE-RELATED"/>
    <property type="match status" value="1"/>
</dbReference>
<dbReference type="InterPro" id="IPR050570">
    <property type="entry name" value="Cell_wall_metabolism_enzyme"/>
</dbReference>
<evidence type="ECO:0000313" key="3">
    <source>
        <dbReference type="EMBL" id="HIZ61693.1"/>
    </source>
</evidence>
<dbReference type="Gene3D" id="2.70.70.10">
    <property type="entry name" value="Glucose Permease (Domain IIA)"/>
    <property type="match status" value="1"/>
</dbReference>
<feature type="domain" description="M23ase beta-sheet core" evidence="2">
    <location>
        <begin position="142"/>
        <end position="238"/>
    </location>
</feature>
<dbReference type="Proteomes" id="UP000824105">
    <property type="component" value="Unassembled WGS sequence"/>
</dbReference>
<dbReference type="InterPro" id="IPR016047">
    <property type="entry name" value="M23ase_b-sheet_dom"/>
</dbReference>
<reference evidence="3" key="1">
    <citation type="journal article" date="2021" name="PeerJ">
        <title>Extensive microbial diversity within the chicken gut microbiome revealed by metagenomics and culture.</title>
        <authorList>
            <person name="Gilroy R."/>
            <person name="Ravi A."/>
            <person name="Getino M."/>
            <person name="Pursley I."/>
            <person name="Horton D.L."/>
            <person name="Alikhan N.F."/>
            <person name="Baker D."/>
            <person name="Gharbi K."/>
            <person name="Hall N."/>
            <person name="Watson M."/>
            <person name="Adriaenssens E.M."/>
            <person name="Foster-Nyarko E."/>
            <person name="Jarju S."/>
            <person name="Secka A."/>
            <person name="Antonio M."/>
            <person name="Oren A."/>
            <person name="Chaudhuri R.R."/>
            <person name="La Ragione R."/>
            <person name="Hildebrand F."/>
            <person name="Pallen M.J."/>
        </authorList>
    </citation>
    <scope>NUCLEOTIDE SEQUENCE</scope>
    <source>
        <strain evidence="3">CHK188-11489</strain>
    </source>
</reference>
<organism evidence="3 4">
    <name type="scientific">Candidatus Gemmiger avistercoris</name>
    <dbReference type="NCBI Taxonomy" id="2838606"/>
    <lineage>
        <taxon>Bacteria</taxon>
        <taxon>Bacillati</taxon>
        <taxon>Bacillota</taxon>
        <taxon>Clostridia</taxon>
        <taxon>Eubacteriales</taxon>
        <taxon>Gemmiger</taxon>
    </lineage>
</organism>
<reference evidence="3" key="2">
    <citation type="submission" date="2021-04" db="EMBL/GenBank/DDBJ databases">
        <authorList>
            <person name="Gilroy R."/>
        </authorList>
    </citation>
    <scope>NUCLEOTIDE SEQUENCE</scope>
    <source>
        <strain evidence="3">CHK188-11489</strain>
    </source>
</reference>
<sequence length="240" mass="24876">MNHIKNFFKEKGLYLFCLALVFAATAAGILALRSVVNNMTELTQLRKDALQEDSTWDQPDTAVNNPASDVPEPTSTPSAPPSASDAASGASSAPAAASAAPSATAAPSAQPAASSAFWQGEPAAAFSGDELVYNETLGDWRTHNGADYAAKTGDAVTPKQPGKVTAVREDALWGGVVEVTDAGGLVWRYCGLTDPEVKTGDEVSVADTLGKVGEIPAELHAEPHIHLECLKDGAYQDPAA</sequence>
<dbReference type="InterPro" id="IPR011055">
    <property type="entry name" value="Dup_hybrid_motif"/>
</dbReference>
<comment type="caution">
    <text evidence="3">The sequence shown here is derived from an EMBL/GenBank/DDBJ whole genome shotgun (WGS) entry which is preliminary data.</text>
</comment>
<accession>A0A9D2FI59</accession>
<dbReference type="PANTHER" id="PTHR21666:SF270">
    <property type="entry name" value="MUREIN HYDROLASE ACTIVATOR ENVC"/>
    <property type="match status" value="1"/>
</dbReference>
<evidence type="ECO:0000256" key="1">
    <source>
        <dbReference type="SAM" id="MobiDB-lite"/>
    </source>
</evidence>
<dbReference type="CDD" id="cd12797">
    <property type="entry name" value="M23_peptidase"/>
    <property type="match status" value="1"/>
</dbReference>
<dbReference type="SUPFAM" id="SSF51261">
    <property type="entry name" value="Duplicated hybrid motif"/>
    <property type="match status" value="1"/>
</dbReference>
<dbReference type="GO" id="GO:0004222">
    <property type="term" value="F:metalloendopeptidase activity"/>
    <property type="evidence" value="ECO:0007669"/>
    <property type="project" value="TreeGrafter"/>
</dbReference>
<dbReference type="EMBL" id="DXBF01000023">
    <property type="protein sequence ID" value="HIZ61693.1"/>
    <property type="molecule type" value="Genomic_DNA"/>
</dbReference>
<feature type="region of interest" description="Disordered" evidence="1">
    <location>
        <begin position="51"/>
        <end position="95"/>
    </location>
</feature>
<feature type="compositionally biased region" description="Polar residues" evidence="1">
    <location>
        <begin position="52"/>
        <end position="67"/>
    </location>
</feature>
<evidence type="ECO:0000259" key="2">
    <source>
        <dbReference type="Pfam" id="PF01551"/>
    </source>
</evidence>
<name>A0A9D2FI59_9FIRM</name>
<dbReference type="AlphaFoldDB" id="A0A9D2FI59"/>
<protein>
    <submittedName>
        <fullName evidence="3">M23 family metallopeptidase</fullName>
    </submittedName>
</protein>